<proteinExistence type="predicted"/>
<accession>A0A7S1A159</accession>
<name>A0A7S1A159_NOCSC</name>
<protein>
    <submittedName>
        <fullName evidence="1">Uncharacterized protein</fullName>
    </submittedName>
</protein>
<gene>
    <name evidence="1" type="ORF">NSCI0253_LOCUS13463</name>
</gene>
<sequence>MAQGKTLSNSSVCVPISGLTCAMLRLPKYAADWPRSRAENMLMVMALYESELQEANRQLALCGETILDFKDACSSLQEQRYSIIREETFELVDVSTCLVRDPPFADHRIRSGSTPTASCRNWQSW</sequence>
<organism evidence="1">
    <name type="scientific">Noctiluca scintillans</name>
    <name type="common">Sea sparkle</name>
    <name type="synonym">Red tide dinoflagellate</name>
    <dbReference type="NCBI Taxonomy" id="2966"/>
    <lineage>
        <taxon>Eukaryota</taxon>
        <taxon>Sar</taxon>
        <taxon>Alveolata</taxon>
        <taxon>Dinophyceae</taxon>
        <taxon>Noctilucales</taxon>
        <taxon>Noctilucaceae</taxon>
        <taxon>Noctiluca</taxon>
    </lineage>
</organism>
<reference evidence="1" key="1">
    <citation type="submission" date="2021-01" db="EMBL/GenBank/DDBJ databases">
        <authorList>
            <person name="Corre E."/>
            <person name="Pelletier E."/>
            <person name="Niang G."/>
            <person name="Scheremetjew M."/>
            <person name="Finn R."/>
            <person name="Kale V."/>
            <person name="Holt S."/>
            <person name="Cochrane G."/>
            <person name="Meng A."/>
            <person name="Brown T."/>
            <person name="Cohen L."/>
        </authorList>
    </citation>
    <scope>NUCLEOTIDE SEQUENCE</scope>
</reference>
<dbReference type="EMBL" id="HBFQ01019200">
    <property type="protein sequence ID" value="CAD8839115.1"/>
    <property type="molecule type" value="Transcribed_RNA"/>
</dbReference>
<evidence type="ECO:0000313" key="1">
    <source>
        <dbReference type="EMBL" id="CAD8839115.1"/>
    </source>
</evidence>
<dbReference type="AlphaFoldDB" id="A0A7S1A159"/>